<feature type="non-terminal residue" evidence="1">
    <location>
        <position position="112"/>
    </location>
</feature>
<gene>
    <name evidence="1" type="ORF">DHETER_LOCUS4192</name>
</gene>
<keyword evidence="2" id="KW-1185">Reference proteome</keyword>
<organism evidence="1 2">
    <name type="scientific">Dentiscutata heterogama</name>
    <dbReference type="NCBI Taxonomy" id="1316150"/>
    <lineage>
        <taxon>Eukaryota</taxon>
        <taxon>Fungi</taxon>
        <taxon>Fungi incertae sedis</taxon>
        <taxon>Mucoromycota</taxon>
        <taxon>Glomeromycotina</taxon>
        <taxon>Glomeromycetes</taxon>
        <taxon>Diversisporales</taxon>
        <taxon>Gigasporaceae</taxon>
        <taxon>Dentiscutata</taxon>
    </lineage>
</organism>
<accession>A0ACA9LF14</accession>
<protein>
    <submittedName>
        <fullName evidence="1">9566_t:CDS:1</fullName>
    </submittedName>
</protein>
<sequence length="112" mass="12738">MLHNFGNFVIKTSYEGIKSMAAIREHYQKISSEIAKIIKRAWDDELSARPLDLEVSWECFNCHANIGSNEAKYWKGYYLLTGMNGSKDPEAALCLFKEAADNVIADARLRYA</sequence>
<dbReference type="Proteomes" id="UP000789702">
    <property type="component" value="Unassembled WGS sequence"/>
</dbReference>
<comment type="caution">
    <text evidence="1">The sequence shown here is derived from an EMBL/GenBank/DDBJ whole genome shotgun (WGS) entry which is preliminary data.</text>
</comment>
<evidence type="ECO:0000313" key="1">
    <source>
        <dbReference type="EMBL" id="CAG8527040.1"/>
    </source>
</evidence>
<evidence type="ECO:0000313" key="2">
    <source>
        <dbReference type="Proteomes" id="UP000789702"/>
    </source>
</evidence>
<name>A0ACA9LF14_9GLOM</name>
<reference evidence="1" key="1">
    <citation type="submission" date="2021-06" db="EMBL/GenBank/DDBJ databases">
        <authorList>
            <person name="Kallberg Y."/>
            <person name="Tangrot J."/>
            <person name="Rosling A."/>
        </authorList>
    </citation>
    <scope>NUCLEOTIDE SEQUENCE</scope>
    <source>
        <strain evidence="1">IL203A</strain>
    </source>
</reference>
<proteinExistence type="predicted"/>
<dbReference type="EMBL" id="CAJVPU010004034">
    <property type="protein sequence ID" value="CAG8527040.1"/>
    <property type="molecule type" value="Genomic_DNA"/>
</dbReference>